<dbReference type="GO" id="GO:0009986">
    <property type="term" value="C:cell surface"/>
    <property type="evidence" value="ECO:0007669"/>
    <property type="project" value="TreeGrafter"/>
</dbReference>
<keyword evidence="5" id="KW-0961">Cell wall biogenesis/degradation</keyword>
<reference evidence="8 9" key="1">
    <citation type="submission" date="2019-01" db="EMBL/GenBank/DDBJ databases">
        <title>Draft genome sequence of Psathyrella aberdarensis IHI B618.</title>
        <authorList>
            <person name="Buettner E."/>
            <person name="Kellner H."/>
        </authorList>
    </citation>
    <scope>NUCLEOTIDE SEQUENCE [LARGE SCALE GENOMIC DNA]</scope>
    <source>
        <strain evidence="8 9">IHI B618</strain>
    </source>
</reference>
<dbReference type="GO" id="GO:0071555">
    <property type="term" value="P:cell wall organization"/>
    <property type="evidence" value="ECO:0007669"/>
    <property type="project" value="UniProtKB-KW"/>
</dbReference>
<sequence>MMVHKQTLGLRRLTRLGTIRATEFMGTVNLAGLFVLEPFISPSLFQRYPQAIDEWSLSVAVSTDLANGGLGQIEEHYKTFIKEKDIAEIAGAGLTWVRLPIGFWAIETFREEPFLQKASWHYIVRIFQWCRKYGLRVNLVLNAVPGSQNGFNHGGKIESVNFLNGVMGMANAQRTMYYIRVLTEFISQPEWVNVVPMFSILNQPRSGLIGIDQLRSFYVEAYRTIRGITGFGEGKGPFVVIDNGSQDSPVFNGFMNGADRVAIEKHFSLPPTGVTPESVCALSASMDESRKNIGVTVAAEFSPAISDCGLFVNGVGGRARWEGGCTFWDNSKDWSLDTKAEVKRLVLAQMDALRDYFFYTWKVCNTRDRSLRSASV</sequence>
<accession>A0A4Q2D1U4</accession>
<dbReference type="Gene3D" id="3.20.20.80">
    <property type="entry name" value="Glycosidases"/>
    <property type="match status" value="1"/>
</dbReference>
<dbReference type="GO" id="GO:0005576">
    <property type="term" value="C:extracellular region"/>
    <property type="evidence" value="ECO:0007669"/>
    <property type="project" value="TreeGrafter"/>
</dbReference>
<name>A0A4Q2D1U4_9AGAR</name>
<dbReference type="PANTHER" id="PTHR31297">
    <property type="entry name" value="GLUCAN ENDO-1,6-BETA-GLUCOSIDASE B"/>
    <property type="match status" value="1"/>
</dbReference>
<dbReference type="PANTHER" id="PTHR31297:SF34">
    <property type="entry name" value="GLUCAN 1,3-BETA-GLUCOSIDASE 2"/>
    <property type="match status" value="1"/>
</dbReference>
<comment type="caution">
    <text evidence="8">The sequence shown here is derived from an EMBL/GenBank/DDBJ whole genome shotgun (WGS) entry which is preliminary data.</text>
</comment>
<dbReference type="Proteomes" id="UP000290288">
    <property type="component" value="Unassembled WGS sequence"/>
</dbReference>
<evidence type="ECO:0000256" key="5">
    <source>
        <dbReference type="ARBA" id="ARBA00023316"/>
    </source>
</evidence>
<evidence type="ECO:0000256" key="2">
    <source>
        <dbReference type="ARBA" id="ARBA00022801"/>
    </source>
</evidence>
<keyword evidence="3" id="KW-0325">Glycoprotein</keyword>
<dbReference type="AlphaFoldDB" id="A0A4Q2D1U4"/>
<dbReference type="SUPFAM" id="SSF51445">
    <property type="entry name" value="(Trans)glycosidases"/>
    <property type="match status" value="1"/>
</dbReference>
<evidence type="ECO:0000256" key="6">
    <source>
        <dbReference type="ARBA" id="ARBA00036824"/>
    </source>
</evidence>
<protein>
    <recommendedName>
        <fullName evidence="7">glucan 1,3-beta-glucosidase</fullName>
        <ecNumber evidence="7">3.2.1.58</ecNumber>
    </recommendedName>
</protein>
<dbReference type="EC" id="3.2.1.58" evidence="7"/>
<evidence type="ECO:0000256" key="7">
    <source>
        <dbReference type="ARBA" id="ARBA00038929"/>
    </source>
</evidence>
<gene>
    <name evidence="8" type="ORF">EST38_g13749</name>
</gene>
<evidence type="ECO:0000256" key="3">
    <source>
        <dbReference type="ARBA" id="ARBA00023180"/>
    </source>
</evidence>
<evidence type="ECO:0000313" key="8">
    <source>
        <dbReference type="EMBL" id="RXW12105.1"/>
    </source>
</evidence>
<dbReference type="GO" id="GO:0004338">
    <property type="term" value="F:glucan exo-1,3-beta-glucosidase activity"/>
    <property type="evidence" value="ECO:0007669"/>
    <property type="project" value="UniProtKB-EC"/>
</dbReference>
<keyword evidence="9" id="KW-1185">Reference proteome</keyword>
<dbReference type="InterPro" id="IPR017853">
    <property type="entry name" value="GH"/>
</dbReference>
<evidence type="ECO:0000256" key="4">
    <source>
        <dbReference type="ARBA" id="ARBA00023295"/>
    </source>
</evidence>
<dbReference type="OrthoDB" id="62120at2759"/>
<dbReference type="InterPro" id="IPR050386">
    <property type="entry name" value="Glycosyl_hydrolase_5"/>
</dbReference>
<comment type="similarity">
    <text evidence="1">Belongs to the glycosyl hydrolase 5 (cellulase A) family.</text>
</comment>
<organism evidence="8 9">
    <name type="scientific">Candolleomyces aberdarensis</name>
    <dbReference type="NCBI Taxonomy" id="2316362"/>
    <lineage>
        <taxon>Eukaryota</taxon>
        <taxon>Fungi</taxon>
        <taxon>Dikarya</taxon>
        <taxon>Basidiomycota</taxon>
        <taxon>Agaricomycotina</taxon>
        <taxon>Agaricomycetes</taxon>
        <taxon>Agaricomycetidae</taxon>
        <taxon>Agaricales</taxon>
        <taxon>Agaricineae</taxon>
        <taxon>Psathyrellaceae</taxon>
        <taxon>Candolleomyces</taxon>
    </lineage>
</organism>
<keyword evidence="4" id="KW-0326">Glycosidase</keyword>
<dbReference type="GO" id="GO:0009251">
    <property type="term" value="P:glucan catabolic process"/>
    <property type="evidence" value="ECO:0007669"/>
    <property type="project" value="TreeGrafter"/>
</dbReference>
<dbReference type="EMBL" id="SDEE01001409">
    <property type="protein sequence ID" value="RXW12105.1"/>
    <property type="molecule type" value="Genomic_DNA"/>
</dbReference>
<comment type="catalytic activity">
    <reaction evidence="6">
        <text>Successive hydrolysis of beta-D-glucose units from the non-reducing ends of (1-&gt;3)-beta-D-glucans, releasing alpha-glucose.</text>
        <dbReference type="EC" id="3.2.1.58"/>
    </reaction>
</comment>
<dbReference type="STRING" id="2316362.A0A4Q2D1U4"/>
<evidence type="ECO:0000313" key="9">
    <source>
        <dbReference type="Proteomes" id="UP000290288"/>
    </source>
</evidence>
<evidence type="ECO:0000256" key="1">
    <source>
        <dbReference type="ARBA" id="ARBA00005641"/>
    </source>
</evidence>
<keyword evidence="2" id="KW-0378">Hydrolase</keyword>
<proteinExistence type="inferred from homology"/>